<name>A0A816D4P1_9BILA</name>
<reference evidence="1" key="1">
    <citation type="submission" date="2021-02" db="EMBL/GenBank/DDBJ databases">
        <authorList>
            <person name="Nowell W R."/>
        </authorList>
    </citation>
    <scope>NUCLEOTIDE SEQUENCE</scope>
</reference>
<dbReference type="Proteomes" id="UP000681722">
    <property type="component" value="Unassembled WGS sequence"/>
</dbReference>
<evidence type="ECO:0000313" key="3">
    <source>
        <dbReference type="Proteomes" id="UP000663829"/>
    </source>
</evidence>
<dbReference type="AlphaFoldDB" id="A0A816D4P1"/>
<dbReference type="EMBL" id="CAJNOQ010044093">
    <property type="protein sequence ID" value="CAF1632460.1"/>
    <property type="molecule type" value="Genomic_DNA"/>
</dbReference>
<sequence length="30" mass="3288">SKFPIDIAMRSASANNCTEEMSFNPSDNIP</sequence>
<keyword evidence="3" id="KW-1185">Reference proteome</keyword>
<dbReference type="Proteomes" id="UP000663829">
    <property type="component" value="Unassembled WGS sequence"/>
</dbReference>
<comment type="caution">
    <text evidence="1">The sequence shown here is derived from an EMBL/GenBank/DDBJ whole genome shotgun (WGS) entry which is preliminary data.</text>
</comment>
<accession>A0A816D4P1</accession>
<gene>
    <name evidence="1" type="ORF">GPM918_LOCUS44429</name>
    <name evidence="2" type="ORF">SRO942_LOCUS46283</name>
</gene>
<proteinExistence type="predicted"/>
<dbReference type="EMBL" id="CAJOBC010112080">
    <property type="protein sequence ID" value="CAF4533142.1"/>
    <property type="molecule type" value="Genomic_DNA"/>
</dbReference>
<evidence type="ECO:0000313" key="1">
    <source>
        <dbReference type="EMBL" id="CAF1632460.1"/>
    </source>
</evidence>
<feature type="non-terminal residue" evidence="1">
    <location>
        <position position="1"/>
    </location>
</feature>
<organism evidence="1 3">
    <name type="scientific">Didymodactylos carnosus</name>
    <dbReference type="NCBI Taxonomy" id="1234261"/>
    <lineage>
        <taxon>Eukaryota</taxon>
        <taxon>Metazoa</taxon>
        <taxon>Spiralia</taxon>
        <taxon>Gnathifera</taxon>
        <taxon>Rotifera</taxon>
        <taxon>Eurotatoria</taxon>
        <taxon>Bdelloidea</taxon>
        <taxon>Philodinida</taxon>
        <taxon>Philodinidae</taxon>
        <taxon>Didymodactylos</taxon>
    </lineage>
</organism>
<protein>
    <submittedName>
        <fullName evidence="1">Uncharacterized protein</fullName>
    </submittedName>
</protein>
<evidence type="ECO:0000313" key="2">
    <source>
        <dbReference type="EMBL" id="CAF4533142.1"/>
    </source>
</evidence>